<dbReference type="InterPro" id="IPR018289">
    <property type="entry name" value="MULE_transposase_dom"/>
</dbReference>
<proteinExistence type="predicted"/>
<accession>A0AAV0VTP4</accession>
<protein>
    <recommendedName>
        <fullName evidence="1">MULE transposase domain-containing protein</fullName>
    </recommendedName>
</protein>
<gene>
    <name evidence="2" type="ORF">MEUPH1_LOCUS3066</name>
</gene>
<evidence type="ECO:0000313" key="3">
    <source>
        <dbReference type="Proteomes" id="UP001160148"/>
    </source>
</evidence>
<feature type="domain" description="MULE transposase" evidence="1">
    <location>
        <begin position="263"/>
        <end position="361"/>
    </location>
</feature>
<evidence type="ECO:0000259" key="1">
    <source>
        <dbReference type="Pfam" id="PF10551"/>
    </source>
</evidence>
<dbReference type="Proteomes" id="UP001160148">
    <property type="component" value="Unassembled WGS sequence"/>
</dbReference>
<dbReference type="EMBL" id="CARXXK010000001">
    <property type="protein sequence ID" value="CAI6346123.1"/>
    <property type="molecule type" value="Genomic_DNA"/>
</dbReference>
<reference evidence="2 3" key="1">
    <citation type="submission" date="2023-01" db="EMBL/GenBank/DDBJ databases">
        <authorList>
            <person name="Whitehead M."/>
        </authorList>
    </citation>
    <scope>NUCLEOTIDE SEQUENCE [LARGE SCALE GENOMIC DNA]</scope>
</reference>
<sequence>MNDQQVDRPLHLLDHNYFLPVIYPDIVDEVETLSCGESDDDDVLSDGENEVPVEQNPETYTIIPGVQVGSQIYVDNLNFKYYKKSSVRNRLYLVCHRKNHNDWPFCPATAIVNLNNPGHLSLNRKHIHRPETINKPLAFFREAVSQRVLSPGNLSSSIRLVYNQEIVNHPEAAENYTCLQTEHRIKRQRRCRRPPLPSSLDHLVQILNDPIHKKYSHTIRRPPTRFFRSDWPLIVDGNQVGVVFANMETIERYRAELGTVVVAGIDGTFKTVPKSPPELRKGAFVTFQIVYRSVSFPMVYAFLISMDQESYQALLNVIRNLLPLDYEQLCIITDFEMPLMNAVQTLMPETKLMGCWFHFCQAVIRYSKRKLNSVYHLFQSSPIASRVLRMVLALPHLPAHRGHPDCPQHDINDGFRAIINYVQQFPDIEVHLRTFLIGYVERYWLSQVGPRILSIFGCEYRTNNYLESFHSTLLTQMSKHPNIWDFIQKLTLIENQCFVELHQARQNYTIRDTTSRQERFIKSQVIREQIQTLNVDGDILMFLRRAGHHNDGYVQGQIGPFPVRYLTMNFDNILQVKI</sequence>
<dbReference type="Pfam" id="PF10551">
    <property type="entry name" value="MULE"/>
    <property type="match status" value="1"/>
</dbReference>
<dbReference type="AlphaFoldDB" id="A0AAV0VTP4"/>
<dbReference type="Gene3D" id="2.20.25.240">
    <property type="match status" value="1"/>
</dbReference>
<name>A0AAV0VTP4_9HEMI</name>
<keyword evidence="3" id="KW-1185">Reference proteome</keyword>
<evidence type="ECO:0000313" key="2">
    <source>
        <dbReference type="EMBL" id="CAI6346123.1"/>
    </source>
</evidence>
<organism evidence="2 3">
    <name type="scientific">Macrosiphum euphorbiae</name>
    <name type="common">potato aphid</name>
    <dbReference type="NCBI Taxonomy" id="13131"/>
    <lineage>
        <taxon>Eukaryota</taxon>
        <taxon>Metazoa</taxon>
        <taxon>Ecdysozoa</taxon>
        <taxon>Arthropoda</taxon>
        <taxon>Hexapoda</taxon>
        <taxon>Insecta</taxon>
        <taxon>Pterygota</taxon>
        <taxon>Neoptera</taxon>
        <taxon>Paraneoptera</taxon>
        <taxon>Hemiptera</taxon>
        <taxon>Sternorrhyncha</taxon>
        <taxon>Aphidomorpha</taxon>
        <taxon>Aphidoidea</taxon>
        <taxon>Aphididae</taxon>
        <taxon>Macrosiphini</taxon>
        <taxon>Macrosiphum</taxon>
    </lineage>
</organism>
<comment type="caution">
    <text evidence="2">The sequence shown here is derived from an EMBL/GenBank/DDBJ whole genome shotgun (WGS) entry which is preliminary data.</text>
</comment>